<keyword evidence="1" id="KW-0472">Membrane</keyword>
<name>A0A379SDR7_SALER</name>
<dbReference type="AlphaFoldDB" id="A0A379SDR7"/>
<keyword evidence="1" id="KW-0812">Transmembrane</keyword>
<sequence length="151" mass="16389">MDEKHIGFCFCLPVKLDFRISRKRRKYATSENAGVVVADIAAVHIVCVYGFTFAFLKHLWDIWTPVSSEKTETSHLAAFVGVVVILSIWLTGGAISATVLMYFTRARFQAPRELYMLVLAACDRYGGTVGACGTSGSSHTGGCHAGCADFA</sequence>
<evidence type="ECO:0000256" key="1">
    <source>
        <dbReference type="SAM" id="Phobius"/>
    </source>
</evidence>
<accession>A0A379SDR7</accession>
<reference evidence="2 3" key="1">
    <citation type="submission" date="2018-06" db="EMBL/GenBank/DDBJ databases">
        <authorList>
            <consortium name="Pathogen Informatics"/>
            <person name="Doyle S."/>
        </authorList>
    </citation>
    <scope>NUCLEOTIDE SEQUENCE [LARGE SCALE GENOMIC DNA]</scope>
    <source>
        <strain evidence="2 3">NCTC10718</strain>
    </source>
</reference>
<feature type="transmembrane region" description="Helical" evidence="1">
    <location>
        <begin position="32"/>
        <end position="56"/>
    </location>
</feature>
<dbReference type="EMBL" id="UGWQ01000004">
    <property type="protein sequence ID" value="SUG27739.1"/>
    <property type="molecule type" value="Genomic_DNA"/>
</dbReference>
<feature type="transmembrane region" description="Helical" evidence="1">
    <location>
        <begin position="76"/>
        <end position="103"/>
    </location>
</feature>
<organism evidence="2 3">
    <name type="scientific">Salmonella enterica</name>
    <name type="common">Salmonella choleraesuis</name>
    <dbReference type="NCBI Taxonomy" id="28901"/>
    <lineage>
        <taxon>Bacteria</taxon>
        <taxon>Pseudomonadati</taxon>
        <taxon>Pseudomonadota</taxon>
        <taxon>Gammaproteobacteria</taxon>
        <taxon>Enterobacterales</taxon>
        <taxon>Enterobacteriaceae</taxon>
        <taxon>Salmonella</taxon>
    </lineage>
</organism>
<gene>
    <name evidence="2" type="ORF">NCTC10718_05067</name>
</gene>
<evidence type="ECO:0000313" key="3">
    <source>
        <dbReference type="Proteomes" id="UP000254332"/>
    </source>
</evidence>
<dbReference type="Proteomes" id="UP000254332">
    <property type="component" value="Unassembled WGS sequence"/>
</dbReference>
<keyword evidence="1" id="KW-1133">Transmembrane helix</keyword>
<proteinExistence type="predicted"/>
<protein>
    <submittedName>
        <fullName evidence="2">Uncharacterized protein</fullName>
    </submittedName>
</protein>
<evidence type="ECO:0000313" key="2">
    <source>
        <dbReference type="EMBL" id="SUG27739.1"/>
    </source>
</evidence>